<comment type="caution">
    <text evidence="2">The sequence shown here is derived from an EMBL/GenBank/DDBJ whole genome shotgun (WGS) entry which is preliminary data.</text>
</comment>
<dbReference type="GO" id="GO:0004519">
    <property type="term" value="F:endonuclease activity"/>
    <property type="evidence" value="ECO:0007669"/>
    <property type="project" value="UniProtKB-KW"/>
</dbReference>
<dbReference type="InterPro" id="IPR011335">
    <property type="entry name" value="Restrct_endonuc-II-like"/>
</dbReference>
<dbReference type="Gene3D" id="3.90.1570.10">
    <property type="entry name" value="tt1808, chain A"/>
    <property type="match status" value="1"/>
</dbReference>
<dbReference type="PANTHER" id="PTHR35400:SF3">
    <property type="entry name" value="SLL1072 PROTEIN"/>
    <property type="match status" value="1"/>
</dbReference>
<dbReference type="CDD" id="cd06260">
    <property type="entry name" value="DUF820-like"/>
    <property type="match status" value="1"/>
</dbReference>
<sequence length="200" mass="21339">MNARRGNGESRLGPYAGLDLRDVPGGGKGFELEDGWLVEVAGGARHNHVTQRLGRFIDAGAVGSAVHLCVGSGWEVRTRSGVRKPDIIVVPREVARAAVVAEVPKRVLGSEVRLAVEVIAPGSGTERTDRVRKVREYAAVGIPQYWIVEHQPDVVVHRMVLGDGGYGADPVVCSGSVFDAVVEADVPFRVTFDPAALLDV</sequence>
<dbReference type="EMBL" id="QJKF01000005">
    <property type="protein sequence ID" value="PXX64148.1"/>
    <property type="molecule type" value="Genomic_DNA"/>
</dbReference>
<keyword evidence="2" id="KW-0255">Endonuclease</keyword>
<feature type="domain" description="Putative restriction endonuclease" evidence="1">
    <location>
        <begin position="26"/>
        <end position="167"/>
    </location>
</feature>
<dbReference type="AlphaFoldDB" id="A0A318K1K6"/>
<dbReference type="RefSeq" id="WP_083894640.1">
    <property type="nucleotide sequence ID" value="NZ_QJKF01000005.1"/>
</dbReference>
<organism evidence="2 3">
    <name type="scientific">Nocardia tenerifensis</name>
    <dbReference type="NCBI Taxonomy" id="228006"/>
    <lineage>
        <taxon>Bacteria</taxon>
        <taxon>Bacillati</taxon>
        <taxon>Actinomycetota</taxon>
        <taxon>Actinomycetes</taxon>
        <taxon>Mycobacteriales</taxon>
        <taxon>Nocardiaceae</taxon>
        <taxon>Nocardia</taxon>
    </lineage>
</organism>
<dbReference type="PANTHER" id="PTHR35400">
    <property type="entry name" value="SLR1083 PROTEIN"/>
    <property type="match status" value="1"/>
</dbReference>
<dbReference type="InterPro" id="IPR012296">
    <property type="entry name" value="Nuclease_put_TT1808"/>
</dbReference>
<evidence type="ECO:0000313" key="2">
    <source>
        <dbReference type="EMBL" id="PXX64148.1"/>
    </source>
</evidence>
<dbReference type="InterPro" id="IPR008538">
    <property type="entry name" value="Uma2"/>
</dbReference>
<dbReference type="Pfam" id="PF05685">
    <property type="entry name" value="Uma2"/>
    <property type="match status" value="1"/>
</dbReference>
<evidence type="ECO:0000313" key="3">
    <source>
        <dbReference type="Proteomes" id="UP000247569"/>
    </source>
</evidence>
<name>A0A318K1K6_9NOCA</name>
<dbReference type="Proteomes" id="UP000247569">
    <property type="component" value="Unassembled WGS sequence"/>
</dbReference>
<keyword evidence="3" id="KW-1185">Reference proteome</keyword>
<reference evidence="2 3" key="1">
    <citation type="submission" date="2018-05" db="EMBL/GenBank/DDBJ databases">
        <title>Genomic Encyclopedia of Type Strains, Phase IV (KMG-IV): sequencing the most valuable type-strain genomes for metagenomic binning, comparative biology and taxonomic classification.</title>
        <authorList>
            <person name="Goeker M."/>
        </authorList>
    </citation>
    <scope>NUCLEOTIDE SEQUENCE [LARGE SCALE GENOMIC DNA]</scope>
    <source>
        <strain evidence="2 3">DSM 44704</strain>
    </source>
</reference>
<protein>
    <submittedName>
        <fullName evidence="2">Putative restriction endonuclease</fullName>
    </submittedName>
</protein>
<gene>
    <name evidence="2" type="ORF">DFR70_105333</name>
</gene>
<evidence type="ECO:0000259" key="1">
    <source>
        <dbReference type="Pfam" id="PF05685"/>
    </source>
</evidence>
<accession>A0A318K1K6</accession>
<proteinExistence type="predicted"/>
<keyword evidence="2" id="KW-0540">Nuclease</keyword>
<dbReference type="SUPFAM" id="SSF52980">
    <property type="entry name" value="Restriction endonuclease-like"/>
    <property type="match status" value="1"/>
</dbReference>
<keyword evidence="2" id="KW-0378">Hydrolase</keyword>